<dbReference type="SUPFAM" id="SSF46785">
    <property type="entry name" value="Winged helix' DNA-binding domain"/>
    <property type="match status" value="1"/>
</dbReference>
<sequence>MAVLKYEQIADSLRARIAEGEFGADDLLPSQRDLCARWGVSRATVIKAYDTLVADGLVSARQGQGFRVTRLPLARPAGARKAGTDRTTGGRAFEILGVPAREIPPIRVARALATSGDALPLRRDRLIRLADGAPLSVVRAWFPPEIADECPRLERPEPIAEGTTRYVARMTGRHPARGVDEKTVRLATAEEAQLLAKEAPFAVLVVLHVAYDEDDRAIVVEQGVTPGDLWEDTEGYVMGDIR</sequence>
<dbReference type="Gene3D" id="1.10.10.10">
    <property type="entry name" value="Winged helix-like DNA-binding domain superfamily/Winged helix DNA-binding domain"/>
    <property type="match status" value="1"/>
</dbReference>
<dbReference type="PROSITE" id="PS50949">
    <property type="entry name" value="HTH_GNTR"/>
    <property type="match status" value="1"/>
</dbReference>
<dbReference type="GO" id="GO:0003700">
    <property type="term" value="F:DNA-binding transcription factor activity"/>
    <property type="evidence" value="ECO:0007669"/>
    <property type="project" value="InterPro"/>
</dbReference>
<dbReference type="InterPro" id="IPR036390">
    <property type="entry name" value="WH_DNA-bd_sf"/>
</dbReference>
<dbReference type="InterPro" id="IPR000524">
    <property type="entry name" value="Tscrpt_reg_HTH_GntR"/>
</dbReference>
<evidence type="ECO:0000313" key="6">
    <source>
        <dbReference type="Proteomes" id="UP000271554"/>
    </source>
</evidence>
<organism evidence="5 6">
    <name type="scientific">Streptomyces hundungensis</name>
    <dbReference type="NCBI Taxonomy" id="1077946"/>
    <lineage>
        <taxon>Bacteria</taxon>
        <taxon>Bacillati</taxon>
        <taxon>Actinomycetota</taxon>
        <taxon>Actinomycetes</taxon>
        <taxon>Kitasatosporales</taxon>
        <taxon>Streptomycetaceae</taxon>
        <taxon>Streptomyces</taxon>
    </lineage>
</organism>
<evidence type="ECO:0000256" key="2">
    <source>
        <dbReference type="ARBA" id="ARBA00023125"/>
    </source>
</evidence>
<reference evidence="5 6" key="1">
    <citation type="submission" date="2018-10" db="EMBL/GenBank/DDBJ databases">
        <title>Relationship between Morphology and Antimicrobial Activity in Streptomyces.</title>
        <authorList>
            <person name="Kang H.J."/>
            <person name="Kim S.B."/>
        </authorList>
    </citation>
    <scope>NUCLEOTIDE SEQUENCE [LARGE SCALE GENOMIC DNA]</scope>
    <source>
        <strain evidence="5 6">BH38</strain>
    </source>
</reference>
<dbReference type="Proteomes" id="UP000271554">
    <property type="component" value="Chromosome"/>
</dbReference>
<dbReference type="SMART" id="SM00866">
    <property type="entry name" value="UTRA"/>
    <property type="match status" value="1"/>
</dbReference>
<keyword evidence="6" id="KW-1185">Reference proteome</keyword>
<keyword evidence="1" id="KW-0805">Transcription regulation</keyword>
<dbReference type="Pfam" id="PF07702">
    <property type="entry name" value="UTRA"/>
    <property type="match status" value="1"/>
</dbReference>
<dbReference type="InterPro" id="IPR011663">
    <property type="entry name" value="UTRA"/>
</dbReference>
<accession>A0A387HEH4</accession>
<dbReference type="PANTHER" id="PTHR44846">
    <property type="entry name" value="MANNOSYL-D-GLYCERATE TRANSPORT/METABOLISM SYSTEM REPRESSOR MNGR-RELATED"/>
    <property type="match status" value="1"/>
</dbReference>
<dbReference type="PANTHER" id="PTHR44846:SF17">
    <property type="entry name" value="GNTR-FAMILY TRANSCRIPTIONAL REGULATOR"/>
    <property type="match status" value="1"/>
</dbReference>
<evidence type="ECO:0000256" key="3">
    <source>
        <dbReference type="ARBA" id="ARBA00023163"/>
    </source>
</evidence>
<dbReference type="PRINTS" id="PR00035">
    <property type="entry name" value="HTHGNTR"/>
</dbReference>
<dbReference type="InterPro" id="IPR028978">
    <property type="entry name" value="Chorismate_lyase_/UTRA_dom_sf"/>
</dbReference>
<dbReference type="KEGG" id="shun:DWB77_04056"/>
<evidence type="ECO:0000259" key="4">
    <source>
        <dbReference type="PROSITE" id="PS50949"/>
    </source>
</evidence>
<dbReference type="EMBL" id="CP032698">
    <property type="protein sequence ID" value="AYG81889.1"/>
    <property type="molecule type" value="Genomic_DNA"/>
</dbReference>
<dbReference type="RefSeq" id="WP_120722564.1">
    <property type="nucleotide sequence ID" value="NZ_CP032698.1"/>
</dbReference>
<evidence type="ECO:0000256" key="1">
    <source>
        <dbReference type="ARBA" id="ARBA00023015"/>
    </source>
</evidence>
<dbReference type="InterPro" id="IPR050679">
    <property type="entry name" value="Bact_HTH_transcr_reg"/>
</dbReference>
<dbReference type="InterPro" id="IPR036388">
    <property type="entry name" value="WH-like_DNA-bd_sf"/>
</dbReference>
<feature type="domain" description="HTH gntR-type" evidence="4">
    <location>
        <begin position="3"/>
        <end position="71"/>
    </location>
</feature>
<dbReference type="GO" id="GO:0045892">
    <property type="term" value="P:negative regulation of DNA-templated transcription"/>
    <property type="evidence" value="ECO:0007669"/>
    <property type="project" value="TreeGrafter"/>
</dbReference>
<protein>
    <submittedName>
        <fullName evidence="5">HTH-type transcriptional repressor YvoA</fullName>
    </submittedName>
</protein>
<proteinExistence type="predicted"/>
<dbReference type="SMART" id="SM00345">
    <property type="entry name" value="HTH_GNTR"/>
    <property type="match status" value="1"/>
</dbReference>
<keyword evidence="2" id="KW-0238">DNA-binding</keyword>
<dbReference type="CDD" id="cd07377">
    <property type="entry name" value="WHTH_GntR"/>
    <property type="match status" value="1"/>
</dbReference>
<keyword evidence="3" id="KW-0804">Transcription</keyword>
<dbReference type="Pfam" id="PF00392">
    <property type="entry name" value="GntR"/>
    <property type="match status" value="1"/>
</dbReference>
<dbReference type="Gene3D" id="3.40.1410.10">
    <property type="entry name" value="Chorismate lyase-like"/>
    <property type="match status" value="1"/>
</dbReference>
<evidence type="ECO:0000313" key="5">
    <source>
        <dbReference type="EMBL" id="AYG81889.1"/>
    </source>
</evidence>
<dbReference type="AlphaFoldDB" id="A0A387HEH4"/>
<dbReference type="GO" id="GO:0003677">
    <property type="term" value="F:DNA binding"/>
    <property type="evidence" value="ECO:0007669"/>
    <property type="project" value="UniProtKB-KW"/>
</dbReference>
<dbReference type="OrthoDB" id="3192286at2"/>
<name>A0A387HEH4_9ACTN</name>
<dbReference type="SUPFAM" id="SSF64288">
    <property type="entry name" value="Chorismate lyase-like"/>
    <property type="match status" value="1"/>
</dbReference>
<gene>
    <name evidence="5" type="primary">yvoA_3</name>
    <name evidence="5" type="ORF">DWB77_04056</name>
</gene>